<sequence>SPHKKEEKGKIGQETPVGPIIHFHNYLPSQTASKSLIGQGGVYISIQKDYIPLLQSRSHNFCNMLGPAGRKEKSLCHRTHLLEIRVFEDFPYPFPDNSTAGLPGNNYLIAFFPKIFLEKLDLGAFSCSI</sequence>
<proteinExistence type="predicted"/>
<reference evidence="1 2" key="1">
    <citation type="journal article" date="2020" name="Front. Microbiol.">
        <title>Single-cell genomics of novel Actinobacteria with the Wood-Ljungdahl pathway discovered in a serpentinizing system.</title>
        <authorList>
            <person name="Merino N."/>
            <person name="Kawai M."/>
            <person name="Boyd E.S."/>
            <person name="Colman D.R."/>
            <person name="McGlynn S.E."/>
            <person name="Nealson K.H."/>
            <person name="Kurokawa K."/>
            <person name="Hongoh Y."/>
        </authorList>
    </citation>
    <scope>NUCLEOTIDE SEQUENCE [LARGE SCALE GENOMIC DNA]</scope>
    <source>
        <strain evidence="1 2">S34</strain>
    </source>
</reference>
<accession>A0A6V8PEU9</accession>
<evidence type="ECO:0000313" key="1">
    <source>
        <dbReference type="EMBL" id="GFP31255.1"/>
    </source>
</evidence>
<dbReference type="EMBL" id="BLRZ01000221">
    <property type="protein sequence ID" value="GFP31255.1"/>
    <property type="molecule type" value="Genomic_DNA"/>
</dbReference>
<protein>
    <submittedName>
        <fullName evidence="1">Uncharacterized protein</fullName>
    </submittedName>
</protein>
<keyword evidence="2" id="KW-1185">Reference proteome</keyword>
<organism evidence="1 2">
    <name type="scientific">Candidatus Hakubella thermalkaliphila</name>
    <dbReference type="NCBI Taxonomy" id="2754717"/>
    <lineage>
        <taxon>Bacteria</taxon>
        <taxon>Bacillati</taxon>
        <taxon>Actinomycetota</taxon>
        <taxon>Actinomycetota incertae sedis</taxon>
        <taxon>Candidatus Hakubellales</taxon>
        <taxon>Candidatus Hakubellaceae</taxon>
        <taxon>Candidatus Hakubella</taxon>
    </lineage>
</organism>
<gene>
    <name evidence="1" type="ORF">HKBW3S34_02174</name>
</gene>
<name>A0A6V8PEU9_9ACTN</name>
<dbReference type="Proteomes" id="UP000588083">
    <property type="component" value="Unassembled WGS sequence"/>
</dbReference>
<evidence type="ECO:0000313" key="2">
    <source>
        <dbReference type="Proteomes" id="UP000588083"/>
    </source>
</evidence>
<comment type="caution">
    <text evidence="1">The sequence shown here is derived from an EMBL/GenBank/DDBJ whole genome shotgun (WGS) entry which is preliminary data.</text>
</comment>
<dbReference type="AlphaFoldDB" id="A0A6V8PEU9"/>
<feature type="non-terminal residue" evidence="1">
    <location>
        <position position="1"/>
    </location>
</feature>